<dbReference type="InterPro" id="IPR021527">
    <property type="entry name" value="DUF2795"/>
</dbReference>
<evidence type="ECO:0000313" key="2">
    <source>
        <dbReference type="Proteomes" id="UP000509594"/>
    </source>
</evidence>
<name>A0A7D5EF87_9EURY</name>
<dbReference type="OrthoDB" id="106287at2157"/>
<dbReference type="GeneID" id="55822004"/>
<proteinExistence type="predicted"/>
<dbReference type="AlphaFoldDB" id="A0A7D5EF87"/>
<organism evidence="1 2">
    <name type="scientific">Methanolobus zinderi</name>
    <dbReference type="NCBI Taxonomy" id="536044"/>
    <lineage>
        <taxon>Archaea</taxon>
        <taxon>Methanobacteriati</taxon>
        <taxon>Methanobacteriota</taxon>
        <taxon>Stenosarchaea group</taxon>
        <taxon>Methanomicrobia</taxon>
        <taxon>Methanosarcinales</taxon>
        <taxon>Methanosarcinaceae</taxon>
        <taxon>Methanolobus</taxon>
    </lineage>
</organism>
<accession>A0A7D5EF87</accession>
<dbReference type="Proteomes" id="UP000509594">
    <property type="component" value="Chromosome"/>
</dbReference>
<reference evidence="1 2" key="1">
    <citation type="submission" date="2020-06" db="EMBL/GenBank/DDBJ databases">
        <title>Methanolobus halotolerans sp. nov., isolated from a saline lake Tus in Siberia.</title>
        <authorList>
            <person name="Shen Y."/>
            <person name="Chen S.-C."/>
            <person name="Lai M.-C."/>
            <person name="Huang H.-H."/>
            <person name="Chiu H.-H."/>
            <person name="Tang S.-L."/>
            <person name="Rogozin D.Y."/>
            <person name="Degermendzhy A.G."/>
        </authorList>
    </citation>
    <scope>NUCLEOTIDE SEQUENCE [LARGE SCALE GENOMIC DNA]</scope>
    <source>
        <strain evidence="1 2">DSM 21339</strain>
    </source>
</reference>
<dbReference type="EMBL" id="CP058215">
    <property type="protein sequence ID" value="QLC50536.1"/>
    <property type="molecule type" value="Genomic_DNA"/>
</dbReference>
<sequence>MKSNAAEVQKALSGINYPKQKKEVLDYAKDHGASQDVMDDLGKIPDKRYETASDLSSEFSGR</sequence>
<gene>
    <name evidence="1" type="ORF">HWN40_09975</name>
</gene>
<dbReference type="KEGG" id="mzi:HWN40_09975"/>
<evidence type="ECO:0000313" key="1">
    <source>
        <dbReference type="EMBL" id="QLC50536.1"/>
    </source>
</evidence>
<protein>
    <submittedName>
        <fullName evidence="1">DUF2795 domain-containing protein</fullName>
    </submittedName>
</protein>
<dbReference type="RefSeq" id="WP_176965592.1">
    <property type="nucleotide sequence ID" value="NZ_CP058215.1"/>
</dbReference>
<keyword evidence="2" id="KW-1185">Reference proteome</keyword>
<dbReference type="Pfam" id="PF11387">
    <property type="entry name" value="DUF2795"/>
    <property type="match status" value="1"/>
</dbReference>